<dbReference type="InterPro" id="IPR006011">
    <property type="entry name" value="Syntaxin_N"/>
</dbReference>
<keyword evidence="3" id="KW-1133">Transmembrane helix</keyword>
<accession>A0A2I0LJ76</accession>
<dbReference type="Proteomes" id="UP000053872">
    <property type="component" value="Unassembled WGS sequence"/>
</dbReference>
<proteinExistence type="inferred from homology"/>
<evidence type="ECO:0000256" key="2">
    <source>
        <dbReference type="ARBA" id="ARBA00023054"/>
    </source>
</evidence>
<organism evidence="5 6">
    <name type="scientific">Columba livia</name>
    <name type="common">Rock dove</name>
    <dbReference type="NCBI Taxonomy" id="8932"/>
    <lineage>
        <taxon>Eukaryota</taxon>
        <taxon>Metazoa</taxon>
        <taxon>Chordata</taxon>
        <taxon>Craniata</taxon>
        <taxon>Vertebrata</taxon>
        <taxon>Euteleostomi</taxon>
        <taxon>Archelosauria</taxon>
        <taxon>Archosauria</taxon>
        <taxon>Dinosauria</taxon>
        <taxon>Saurischia</taxon>
        <taxon>Theropoda</taxon>
        <taxon>Coelurosauria</taxon>
        <taxon>Aves</taxon>
        <taxon>Neognathae</taxon>
        <taxon>Neoaves</taxon>
        <taxon>Columbimorphae</taxon>
        <taxon>Columbiformes</taxon>
        <taxon>Columbidae</taxon>
        <taxon>Columba</taxon>
    </lineage>
</organism>
<comment type="similarity">
    <text evidence="1">Belongs to the syntaxin family.</text>
</comment>
<feature type="domain" description="T-SNARE coiled-coil homology" evidence="4">
    <location>
        <begin position="146"/>
        <end position="202"/>
    </location>
</feature>
<dbReference type="Pfam" id="PF00804">
    <property type="entry name" value="Syntaxin"/>
    <property type="match status" value="1"/>
</dbReference>
<evidence type="ECO:0000256" key="1">
    <source>
        <dbReference type="ARBA" id="ARBA00009063"/>
    </source>
</evidence>
<dbReference type="Gene3D" id="1.20.5.110">
    <property type="match status" value="1"/>
</dbReference>
<dbReference type="InterPro" id="IPR000727">
    <property type="entry name" value="T_SNARE_dom"/>
</dbReference>
<dbReference type="GO" id="GO:0048278">
    <property type="term" value="P:vesicle docking"/>
    <property type="evidence" value="ECO:0007669"/>
    <property type="project" value="TreeGrafter"/>
</dbReference>
<dbReference type="AlphaFoldDB" id="A0A2I0LJ76"/>
<feature type="transmembrane region" description="Helical" evidence="3">
    <location>
        <begin position="214"/>
        <end position="236"/>
    </location>
</feature>
<dbReference type="Pfam" id="PF05739">
    <property type="entry name" value="SNARE"/>
    <property type="match status" value="1"/>
</dbReference>
<reference evidence="5 6" key="1">
    <citation type="journal article" date="2013" name="Science">
        <title>Genomic diversity and evolution of the head crest in the rock pigeon.</title>
        <authorList>
            <person name="Shapiro M.D."/>
            <person name="Kronenberg Z."/>
            <person name="Li C."/>
            <person name="Domyan E.T."/>
            <person name="Pan H."/>
            <person name="Campbell M."/>
            <person name="Tan H."/>
            <person name="Huff C.D."/>
            <person name="Hu H."/>
            <person name="Vickrey A.I."/>
            <person name="Nielsen S.C."/>
            <person name="Stringham S.A."/>
            <person name="Hu H."/>
            <person name="Willerslev E."/>
            <person name="Gilbert M.T."/>
            <person name="Yandell M."/>
            <person name="Zhang G."/>
            <person name="Wang J."/>
        </authorList>
    </citation>
    <scope>NUCLEOTIDE SEQUENCE [LARGE SCALE GENOMIC DNA]</scope>
    <source>
        <tissue evidence="5">Blood</tissue>
    </source>
</reference>
<protein>
    <submittedName>
        <fullName evidence="5">Syntaxin 4</fullName>
    </submittedName>
</protein>
<keyword evidence="2" id="KW-0175">Coiled coil</keyword>
<dbReference type="PANTHER" id="PTHR19957">
    <property type="entry name" value="SYNTAXIN"/>
    <property type="match status" value="1"/>
</dbReference>
<dbReference type="Gene3D" id="1.20.58.70">
    <property type="match status" value="1"/>
</dbReference>
<evidence type="ECO:0000313" key="6">
    <source>
        <dbReference type="Proteomes" id="UP000053872"/>
    </source>
</evidence>
<name>A0A2I0LJ76_COLLI</name>
<dbReference type="PROSITE" id="PS50192">
    <property type="entry name" value="T_SNARE"/>
    <property type="match status" value="1"/>
</dbReference>
<sequence length="238" mass="26772">MGRLEGIGGNWEGTGELKRDLELLRDEIQELTGQIRSRLRALEPGQEEEEDENRNTIRARVKRTQQHAALSQQFLRLTGRCHEAQSRYRQRNLERVRRQLLIAGSPPVSEEELEQMVESGQSEIFISNVLSSTRITRAALDELGLRHRELQGLEKGLRELGELFSILGSTLESQGEVIDRIERNIQDSGTQLHKGRQHLVVAQRSQQGARKKKLLMAACVTVTVVIIVAIVAVTVATG</sequence>
<dbReference type="GO" id="GO:0005886">
    <property type="term" value="C:plasma membrane"/>
    <property type="evidence" value="ECO:0007669"/>
    <property type="project" value="TreeGrafter"/>
</dbReference>
<dbReference type="InParanoid" id="A0A2I0LJ76"/>
<dbReference type="InterPro" id="IPR045242">
    <property type="entry name" value="Syntaxin"/>
</dbReference>
<dbReference type="GO" id="GO:0012505">
    <property type="term" value="C:endomembrane system"/>
    <property type="evidence" value="ECO:0007669"/>
    <property type="project" value="TreeGrafter"/>
</dbReference>
<evidence type="ECO:0000259" key="4">
    <source>
        <dbReference type="PROSITE" id="PS50192"/>
    </source>
</evidence>
<gene>
    <name evidence="5" type="primary">STX4</name>
    <name evidence="5" type="ORF">A306_00014716</name>
</gene>
<dbReference type="GO" id="GO:0031201">
    <property type="term" value="C:SNARE complex"/>
    <property type="evidence" value="ECO:0007669"/>
    <property type="project" value="TreeGrafter"/>
</dbReference>
<evidence type="ECO:0000313" key="5">
    <source>
        <dbReference type="EMBL" id="PKK17413.1"/>
    </source>
</evidence>
<dbReference type="EMBL" id="AKCR02000324">
    <property type="protein sequence ID" value="PKK17413.1"/>
    <property type="molecule type" value="Genomic_DNA"/>
</dbReference>
<dbReference type="GO" id="GO:0006886">
    <property type="term" value="P:intracellular protein transport"/>
    <property type="evidence" value="ECO:0007669"/>
    <property type="project" value="InterPro"/>
</dbReference>
<dbReference type="GO" id="GO:0006887">
    <property type="term" value="P:exocytosis"/>
    <property type="evidence" value="ECO:0007669"/>
    <property type="project" value="TreeGrafter"/>
</dbReference>
<dbReference type="PROSITE" id="PS00914">
    <property type="entry name" value="SYNTAXIN"/>
    <property type="match status" value="1"/>
</dbReference>
<comment type="caution">
    <text evidence="5">The sequence shown here is derived from an EMBL/GenBank/DDBJ whole genome shotgun (WGS) entry which is preliminary data.</text>
</comment>
<evidence type="ECO:0000256" key="3">
    <source>
        <dbReference type="SAM" id="Phobius"/>
    </source>
</evidence>
<dbReference type="InterPro" id="IPR006012">
    <property type="entry name" value="Syntaxin/epimorphin_CS"/>
</dbReference>
<dbReference type="GO" id="GO:0005484">
    <property type="term" value="F:SNAP receptor activity"/>
    <property type="evidence" value="ECO:0007669"/>
    <property type="project" value="InterPro"/>
</dbReference>
<dbReference type="STRING" id="8932.A0A2I0LJ76"/>
<keyword evidence="3" id="KW-0472">Membrane</keyword>
<dbReference type="GO" id="GO:0006906">
    <property type="term" value="P:vesicle fusion"/>
    <property type="evidence" value="ECO:0007669"/>
    <property type="project" value="TreeGrafter"/>
</dbReference>
<dbReference type="InterPro" id="IPR010989">
    <property type="entry name" value="SNARE"/>
</dbReference>
<keyword evidence="6" id="KW-1185">Reference proteome</keyword>
<dbReference type="PANTHER" id="PTHR19957:SF97">
    <property type="entry name" value="SYNTAXIN-4"/>
    <property type="match status" value="1"/>
</dbReference>
<dbReference type="SMART" id="SM00397">
    <property type="entry name" value="t_SNARE"/>
    <property type="match status" value="1"/>
</dbReference>
<dbReference type="GO" id="GO:0000149">
    <property type="term" value="F:SNARE binding"/>
    <property type="evidence" value="ECO:0007669"/>
    <property type="project" value="TreeGrafter"/>
</dbReference>
<dbReference type="SUPFAM" id="SSF47661">
    <property type="entry name" value="t-snare proteins"/>
    <property type="match status" value="1"/>
</dbReference>
<keyword evidence="3" id="KW-0812">Transmembrane</keyword>